<evidence type="ECO:0008006" key="5">
    <source>
        <dbReference type="Google" id="ProtNLM"/>
    </source>
</evidence>
<feature type="chain" id="PRO_5008680745" description="Lipoprotein" evidence="2">
    <location>
        <begin position="22"/>
        <end position="52"/>
    </location>
</feature>
<dbReference type="STRING" id="1867952.MTBPR1_20358"/>
<dbReference type="Proteomes" id="UP000231658">
    <property type="component" value="Unassembled WGS sequence"/>
</dbReference>
<reference evidence="3 4" key="1">
    <citation type="submission" date="2016-07" db="EMBL/GenBank/DDBJ databases">
        <authorList>
            <person name="Lefevre C.T."/>
        </authorList>
    </citation>
    <scope>NUCLEOTIDE SEQUENCE [LARGE SCALE GENOMIC DNA]</scope>
    <source>
        <strain evidence="3">PR1</strain>
    </source>
</reference>
<sequence>MMLRKLLLLVLFIAFTSSLSACGRKNQPVAPEGADPQYPRSYPAPLPVPNSK</sequence>
<organism evidence="3 4">
    <name type="scientific">Candidatus Terasakiella magnetica</name>
    <dbReference type="NCBI Taxonomy" id="1867952"/>
    <lineage>
        <taxon>Bacteria</taxon>
        <taxon>Pseudomonadati</taxon>
        <taxon>Pseudomonadota</taxon>
        <taxon>Alphaproteobacteria</taxon>
        <taxon>Rhodospirillales</taxon>
        <taxon>Terasakiellaceae</taxon>
        <taxon>Terasakiella</taxon>
    </lineage>
</organism>
<feature type="signal peptide" evidence="2">
    <location>
        <begin position="1"/>
        <end position="21"/>
    </location>
</feature>
<feature type="region of interest" description="Disordered" evidence="1">
    <location>
        <begin position="24"/>
        <end position="52"/>
    </location>
</feature>
<keyword evidence="4" id="KW-1185">Reference proteome</keyword>
<evidence type="ECO:0000313" key="3">
    <source>
        <dbReference type="EMBL" id="SCA56510.1"/>
    </source>
</evidence>
<feature type="compositionally biased region" description="Pro residues" evidence="1">
    <location>
        <begin position="42"/>
        <end position="52"/>
    </location>
</feature>
<proteinExistence type="predicted"/>
<dbReference type="AlphaFoldDB" id="A0A1C3RGW9"/>
<accession>A0A1C3RGW9</accession>
<keyword evidence="2" id="KW-0732">Signal</keyword>
<name>A0A1C3RGW9_9PROT</name>
<dbReference type="PROSITE" id="PS51257">
    <property type="entry name" value="PROKAR_LIPOPROTEIN"/>
    <property type="match status" value="1"/>
</dbReference>
<evidence type="ECO:0000256" key="1">
    <source>
        <dbReference type="SAM" id="MobiDB-lite"/>
    </source>
</evidence>
<dbReference type="RefSeq" id="WP_165602645.1">
    <property type="nucleotide sequence ID" value="NZ_FLYE01000012.1"/>
</dbReference>
<protein>
    <recommendedName>
        <fullName evidence="5">Lipoprotein</fullName>
    </recommendedName>
</protein>
<evidence type="ECO:0000313" key="4">
    <source>
        <dbReference type="Proteomes" id="UP000231658"/>
    </source>
</evidence>
<evidence type="ECO:0000256" key="2">
    <source>
        <dbReference type="SAM" id="SignalP"/>
    </source>
</evidence>
<dbReference type="EMBL" id="FLYE01000012">
    <property type="protein sequence ID" value="SCA56510.1"/>
    <property type="molecule type" value="Genomic_DNA"/>
</dbReference>
<gene>
    <name evidence="3" type="ORF">MTBPR1_20358</name>
</gene>